<accession>A0A1M4YXM3</accession>
<sequence>MKKGTNLILISSMALAMLTGCDKDFDRLNTNPAAVVNVDPGYLFNNAQRLTDPGSWEGEGTIAQHFVNAYNLGATAGFQFNLNVDIFNRTRFNNTYSGPLKHLEHIISLVKADATRTNLYNETRIWRALNYMMLVDSYGDVPYQEAGKAYLESIYYPKYNKDEEIYESIYKELKEATAALDPAKDINKFDLFYGGNVAQWKSLGNAILLRLGMRYSKLDPNKAKTIVQEAFTGGVMQSNNDNAVIKYMTAAGLPLAGYSNPLNNSVRANNPYYYYLTEPLVNQLKTTLDPRLKYIAAKYPNQTAAPSNPAPDTTMANQFGFPIGYSDATLPTYPGFRAPIGTGQNYSQLNFNVVGNATTPVFYITNAQTKLLLAEAALRGWLTGGKTAQEYYEEGVRAAMDEYTVYPNVQSPAIPLPLQNSYLAHPAVAFNPAEALRLINTQYWIASFGNGLEAWANFRRTAFPALVPNNFNSNLQGGFARRMAYPVSESNVNTANYQAAVASMGGKDDLTTRVFWDVQ</sequence>
<proteinExistence type="predicted"/>
<dbReference type="OrthoDB" id="9766256at2"/>
<dbReference type="Pfam" id="PF12771">
    <property type="entry name" value="SusD-like_2"/>
    <property type="match status" value="1"/>
</dbReference>
<dbReference type="InterPro" id="IPR011990">
    <property type="entry name" value="TPR-like_helical_dom_sf"/>
</dbReference>
<organism evidence="1 2">
    <name type="scientific">Cnuella takakiae</name>
    <dbReference type="NCBI Taxonomy" id="1302690"/>
    <lineage>
        <taxon>Bacteria</taxon>
        <taxon>Pseudomonadati</taxon>
        <taxon>Bacteroidota</taxon>
        <taxon>Chitinophagia</taxon>
        <taxon>Chitinophagales</taxon>
        <taxon>Chitinophagaceae</taxon>
        <taxon>Cnuella</taxon>
    </lineage>
</organism>
<dbReference type="Proteomes" id="UP000184368">
    <property type="component" value="Unassembled WGS sequence"/>
</dbReference>
<dbReference type="RefSeq" id="WP_073041630.1">
    <property type="nucleotide sequence ID" value="NZ_FQUO01000005.1"/>
</dbReference>
<dbReference type="EMBL" id="FQUO01000005">
    <property type="protein sequence ID" value="SHF10458.1"/>
    <property type="molecule type" value="Genomic_DNA"/>
</dbReference>
<dbReference type="AlphaFoldDB" id="A0A1M4YXM3"/>
<keyword evidence="2" id="KW-1185">Reference proteome</keyword>
<dbReference type="Gene3D" id="1.25.40.390">
    <property type="match status" value="1"/>
</dbReference>
<name>A0A1M4YXM3_9BACT</name>
<dbReference type="InterPro" id="IPR041662">
    <property type="entry name" value="SusD-like_2"/>
</dbReference>
<gene>
    <name evidence="1" type="ORF">SAMN05444008_10512</name>
</gene>
<protein>
    <submittedName>
        <fullName evidence="1">Starch-binding associating with outer membrane</fullName>
    </submittedName>
</protein>
<reference evidence="1 2" key="1">
    <citation type="submission" date="2016-11" db="EMBL/GenBank/DDBJ databases">
        <authorList>
            <person name="Jaros S."/>
            <person name="Januszkiewicz K."/>
            <person name="Wedrychowicz H."/>
        </authorList>
    </citation>
    <scope>NUCLEOTIDE SEQUENCE [LARGE SCALE GENOMIC DNA]</scope>
    <source>
        <strain evidence="1 2">DSM 26897</strain>
    </source>
</reference>
<evidence type="ECO:0000313" key="2">
    <source>
        <dbReference type="Proteomes" id="UP000184368"/>
    </source>
</evidence>
<dbReference type="STRING" id="1302690.BUE76_22810"/>
<dbReference type="PROSITE" id="PS51257">
    <property type="entry name" value="PROKAR_LIPOPROTEIN"/>
    <property type="match status" value="1"/>
</dbReference>
<dbReference type="SUPFAM" id="SSF48452">
    <property type="entry name" value="TPR-like"/>
    <property type="match status" value="1"/>
</dbReference>
<evidence type="ECO:0000313" key="1">
    <source>
        <dbReference type="EMBL" id="SHF10458.1"/>
    </source>
</evidence>